<dbReference type="Gene3D" id="3.40.50.150">
    <property type="entry name" value="Vaccinia Virus protein VP39"/>
    <property type="match status" value="1"/>
</dbReference>
<dbReference type="Proteomes" id="UP000698173">
    <property type="component" value="Unassembled WGS sequence"/>
</dbReference>
<dbReference type="InterPro" id="IPR029063">
    <property type="entry name" value="SAM-dependent_MTases_sf"/>
</dbReference>
<name>A0A921G015_SPOPS</name>
<dbReference type="GO" id="GO:0032259">
    <property type="term" value="P:methylation"/>
    <property type="evidence" value="ECO:0007669"/>
    <property type="project" value="UniProtKB-KW"/>
</dbReference>
<reference evidence="2" key="2">
    <citation type="submission" date="2021-09" db="EMBL/GenBank/DDBJ databases">
        <authorList>
            <person name="Gilroy R."/>
        </authorList>
    </citation>
    <scope>NUCLEOTIDE SEQUENCE</scope>
    <source>
        <strain evidence="2">CHK171-7178</strain>
    </source>
</reference>
<comment type="caution">
    <text evidence="2">The sequence shown here is derived from an EMBL/GenBank/DDBJ whole genome shotgun (WGS) entry which is preliminary data.</text>
</comment>
<keyword evidence="2" id="KW-0489">Methyltransferase</keyword>
<dbReference type="AlphaFoldDB" id="A0A921G015"/>
<dbReference type="GO" id="GO:0008168">
    <property type="term" value="F:methyltransferase activity"/>
    <property type="evidence" value="ECO:0007669"/>
    <property type="project" value="UniProtKB-KW"/>
</dbReference>
<accession>A0A921G015</accession>
<dbReference type="InterPro" id="IPR013217">
    <property type="entry name" value="Methyltransf_12"/>
</dbReference>
<dbReference type="Pfam" id="PF08242">
    <property type="entry name" value="Methyltransf_12"/>
    <property type="match status" value="1"/>
</dbReference>
<dbReference type="SUPFAM" id="SSF53335">
    <property type="entry name" value="S-adenosyl-L-methionine-dependent methyltransferases"/>
    <property type="match status" value="1"/>
</dbReference>
<dbReference type="CDD" id="cd02440">
    <property type="entry name" value="AdoMet_MTases"/>
    <property type="match status" value="1"/>
</dbReference>
<protein>
    <submittedName>
        <fullName evidence="2">Class I SAM-dependent methyltransferase</fullName>
    </submittedName>
</protein>
<keyword evidence="2" id="KW-0808">Transferase</keyword>
<reference evidence="2" key="1">
    <citation type="journal article" date="2021" name="PeerJ">
        <title>Extensive microbial diversity within the chicken gut microbiome revealed by metagenomics and culture.</title>
        <authorList>
            <person name="Gilroy R."/>
            <person name="Ravi A."/>
            <person name="Getino M."/>
            <person name="Pursley I."/>
            <person name="Horton D.L."/>
            <person name="Alikhan N.F."/>
            <person name="Baker D."/>
            <person name="Gharbi K."/>
            <person name="Hall N."/>
            <person name="Watson M."/>
            <person name="Adriaenssens E.M."/>
            <person name="Foster-Nyarko E."/>
            <person name="Jarju S."/>
            <person name="Secka A."/>
            <person name="Antonio M."/>
            <person name="Oren A."/>
            <person name="Chaudhuri R.R."/>
            <person name="La Ragione R."/>
            <person name="Hildebrand F."/>
            <person name="Pallen M.J."/>
        </authorList>
    </citation>
    <scope>NUCLEOTIDE SEQUENCE</scope>
    <source>
        <strain evidence="2">CHK171-7178</strain>
    </source>
</reference>
<dbReference type="EMBL" id="DYWT01000098">
    <property type="protein sequence ID" value="HJF31306.1"/>
    <property type="molecule type" value="Genomic_DNA"/>
</dbReference>
<evidence type="ECO:0000259" key="1">
    <source>
        <dbReference type="Pfam" id="PF08242"/>
    </source>
</evidence>
<feature type="domain" description="Methyltransferase type 12" evidence="1">
    <location>
        <begin position="54"/>
        <end position="151"/>
    </location>
</feature>
<organism evidence="2 3">
    <name type="scientific">Sporosarcina psychrophila</name>
    <name type="common">Bacillus psychrophilus</name>
    <dbReference type="NCBI Taxonomy" id="1476"/>
    <lineage>
        <taxon>Bacteria</taxon>
        <taxon>Bacillati</taxon>
        <taxon>Bacillota</taxon>
        <taxon>Bacilli</taxon>
        <taxon>Bacillales</taxon>
        <taxon>Caryophanaceae</taxon>
        <taxon>Sporosarcina</taxon>
    </lineage>
</organism>
<evidence type="ECO:0000313" key="3">
    <source>
        <dbReference type="Proteomes" id="UP000698173"/>
    </source>
</evidence>
<sequence>MNGFDEMTDKLQFDKNTATEYDRGVRRTLPTYDAMFRLVQAYFRANIARQEKILIIGAGGGNELAILGPANPEWRFTAVDPAPPMLELAKLKAEQLNMTDRVTFIEGTIDEVDVNLLHDAATFMLVLHFIAEVDEKLQHLKGIRRRLKAGAPFVMATMYGNPDDPAFNELFSLWKAYWLDTTSMTKVEVDEMEKTVRNLSFIPEEEIFRLLQEAGFGNIAKFFTTNMFGGWICKAE</sequence>
<gene>
    <name evidence="2" type="ORF">K8V56_05935</name>
</gene>
<evidence type="ECO:0000313" key="2">
    <source>
        <dbReference type="EMBL" id="HJF31306.1"/>
    </source>
</evidence>
<proteinExistence type="predicted"/>